<evidence type="ECO:0000256" key="6">
    <source>
        <dbReference type="ARBA" id="ARBA00023002"/>
    </source>
</evidence>
<evidence type="ECO:0000256" key="4">
    <source>
        <dbReference type="ARBA" id="ARBA00022559"/>
    </source>
</evidence>
<keyword evidence="8" id="KW-0539">Nucleus</keyword>
<reference evidence="16 17" key="1">
    <citation type="submission" date="2014-04" db="EMBL/GenBank/DDBJ databases">
        <title>Evolutionary Origins and Diversification of the Mycorrhizal Mutualists.</title>
        <authorList>
            <consortium name="DOE Joint Genome Institute"/>
            <consortium name="Mycorrhizal Genomics Consortium"/>
            <person name="Kohler A."/>
            <person name="Kuo A."/>
            <person name="Nagy L.G."/>
            <person name="Floudas D."/>
            <person name="Copeland A."/>
            <person name="Barry K.W."/>
            <person name="Cichocki N."/>
            <person name="Veneault-Fourrey C."/>
            <person name="LaButti K."/>
            <person name="Lindquist E.A."/>
            <person name="Lipzen A."/>
            <person name="Lundell T."/>
            <person name="Morin E."/>
            <person name="Murat C."/>
            <person name="Riley R."/>
            <person name="Ohm R."/>
            <person name="Sun H."/>
            <person name="Tunlid A."/>
            <person name="Henrissat B."/>
            <person name="Grigoriev I.V."/>
            <person name="Hibbett D.S."/>
            <person name="Martin F."/>
        </authorList>
    </citation>
    <scope>NUCLEOTIDE SEQUENCE [LARGE SCALE GENOMIC DNA]</scope>
    <source>
        <strain evidence="16 17">FD-317 M1</strain>
    </source>
</reference>
<sequence>LGSFLPDITLKSEKDVDVQVSLLAKEKGVVLFLVPKADTPGCTTQACGFRDIYSDFTSAEYDVYCVSADPPAAQSKWQDKKSLPYGLLSDPDRKLISALGANDKGKTKRSHFVFAKAEEGAEGKGKLIEKKLGVKPADSPKQVLDFIKEYVPGAAATNGEASTSADSAVPDTNGTAAGTEEEKATDAPAPAANGTEDVTMESVPAEAA</sequence>
<comment type="catalytic activity">
    <reaction evidence="12">
        <text>a hydroperoxide + [thioredoxin]-dithiol = an alcohol + [thioredoxin]-disulfide + H2O</text>
        <dbReference type="Rhea" id="RHEA:62620"/>
        <dbReference type="Rhea" id="RHEA-COMP:10698"/>
        <dbReference type="Rhea" id="RHEA-COMP:10700"/>
        <dbReference type="ChEBI" id="CHEBI:15377"/>
        <dbReference type="ChEBI" id="CHEBI:29950"/>
        <dbReference type="ChEBI" id="CHEBI:30879"/>
        <dbReference type="ChEBI" id="CHEBI:35924"/>
        <dbReference type="ChEBI" id="CHEBI:50058"/>
        <dbReference type="EC" id="1.11.1.24"/>
    </reaction>
</comment>
<dbReference type="CDD" id="cd03017">
    <property type="entry name" value="PRX_BCP"/>
    <property type="match status" value="1"/>
</dbReference>
<dbReference type="GO" id="GO:0008379">
    <property type="term" value="F:thioredoxin peroxidase activity"/>
    <property type="evidence" value="ECO:0007669"/>
    <property type="project" value="TreeGrafter"/>
</dbReference>
<evidence type="ECO:0000313" key="17">
    <source>
        <dbReference type="Proteomes" id="UP000053593"/>
    </source>
</evidence>
<proteinExistence type="inferred from homology"/>
<evidence type="ECO:0000256" key="11">
    <source>
        <dbReference type="ARBA" id="ARBA00038489"/>
    </source>
</evidence>
<dbReference type="SUPFAM" id="SSF52833">
    <property type="entry name" value="Thioredoxin-like"/>
    <property type="match status" value="1"/>
</dbReference>
<protein>
    <recommendedName>
        <fullName evidence="3">thioredoxin-dependent peroxiredoxin</fullName>
        <ecNumber evidence="3">1.11.1.24</ecNumber>
    </recommendedName>
    <alternativeName>
        <fullName evidence="13">Nuclear thiol peroxidase</fullName>
    </alternativeName>
    <alternativeName>
        <fullName evidence="10">Thioredoxin peroxidase</fullName>
    </alternativeName>
</protein>
<evidence type="ECO:0000256" key="10">
    <source>
        <dbReference type="ARBA" id="ARBA00032824"/>
    </source>
</evidence>
<evidence type="ECO:0000256" key="14">
    <source>
        <dbReference type="SAM" id="MobiDB-lite"/>
    </source>
</evidence>
<dbReference type="Gene3D" id="3.40.30.10">
    <property type="entry name" value="Glutaredoxin"/>
    <property type="match status" value="1"/>
</dbReference>
<feature type="domain" description="Thioredoxin" evidence="15">
    <location>
        <begin position="1"/>
        <end position="152"/>
    </location>
</feature>
<dbReference type="InterPro" id="IPR036249">
    <property type="entry name" value="Thioredoxin-like_sf"/>
</dbReference>
<evidence type="ECO:0000256" key="3">
    <source>
        <dbReference type="ARBA" id="ARBA00013017"/>
    </source>
</evidence>
<keyword evidence="4" id="KW-0575">Peroxidase</keyword>
<dbReference type="GO" id="GO:0005634">
    <property type="term" value="C:nucleus"/>
    <property type="evidence" value="ECO:0007669"/>
    <property type="project" value="UniProtKB-SubCell"/>
</dbReference>
<evidence type="ECO:0000256" key="1">
    <source>
        <dbReference type="ARBA" id="ARBA00004123"/>
    </source>
</evidence>
<feature type="non-terminal residue" evidence="16">
    <location>
        <position position="1"/>
    </location>
</feature>
<dbReference type="Pfam" id="PF00578">
    <property type="entry name" value="AhpC-TSA"/>
    <property type="match status" value="1"/>
</dbReference>
<comment type="subunit">
    <text evidence="2">Monomer.</text>
</comment>
<dbReference type="PANTHER" id="PTHR42801">
    <property type="entry name" value="THIOREDOXIN-DEPENDENT PEROXIDE REDUCTASE"/>
    <property type="match status" value="1"/>
</dbReference>
<organism evidence="16 17">
    <name type="scientific">Collybiopsis luxurians FD-317 M1</name>
    <dbReference type="NCBI Taxonomy" id="944289"/>
    <lineage>
        <taxon>Eukaryota</taxon>
        <taxon>Fungi</taxon>
        <taxon>Dikarya</taxon>
        <taxon>Basidiomycota</taxon>
        <taxon>Agaricomycotina</taxon>
        <taxon>Agaricomycetes</taxon>
        <taxon>Agaricomycetidae</taxon>
        <taxon>Agaricales</taxon>
        <taxon>Marasmiineae</taxon>
        <taxon>Omphalotaceae</taxon>
        <taxon>Collybiopsis</taxon>
        <taxon>Collybiopsis luxurians</taxon>
    </lineage>
</organism>
<dbReference type="FunFam" id="3.40.30.10:FF:000157">
    <property type="entry name" value="DOT5p Nuclear thiol peroxidase"/>
    <property type="match status" value="1"/>
</dbReference>
<dbReference type="PROSITE" id="PS51352">
    <property type="entry name" value="THIOREDOXIN_2"/>
    <property type="match status" value="1"/>
</dbReference>
<evidence type="ECO:0000256" key="9">
    <source>
        <dbReference type="ARBA" id="ARBA00023284"/>
    </source>
</evidence>
<evidence type="ECO:0000256" key="7">
    <source>
        <dbReference type="ARBA" id="ARBA00023157"/>
    </source>
</evidence>
<dbReference type="InterPro" id="IPR050924">
    <property type="entry name" value="Peroxiredoxin_BCP/PrxQ"/>
</dbReference>
<keyword evidence="17" id="KW-1185">Reference proteome</keyword>
<dbReference type="PANTHER" id="PTHR42801:SF23">
    <property type="entry name" value="PEROXIREDOXIN DOT5"/>
    <property type="match status" value="1"/>
</dbReference>
<dbReference type="GO" id="GO:0005737">
    <property type="term" value="C:cytoplasm"/>
    <property type="evidence" value="ECO:0007669"/>
    <property type="project" value="TreeGrafter"/>
</dbReference>
<keyword evidence="9" id="KW-0676">Redox-active center</keyword>
<evidence type="ECO:0000256" key="2">
    <source>
        <dbReference type="ARBA" id="ARBA00011245"/>
    </source>
</evidence>
<dbReference type="OrthoDB" id="338622at2759"/>
<evidence type="ECO:0000313" key="16">
    <source>
        <dbReference type="EMBL" id="KIK52311.1"/>
    </source>
</evidence>
<dbReference type="GO" id="GO:0045454">
    <property type="term" value="P:cell redox homeostasis"/>
    <property type="evidence" value="ECO:0007669"/>
    <property type="project" value="TreeGrafter"/>
</dbReference>
<keyword evidence="6" id="KW-0560">Oxidoreductase</keyword>
<evidence type="ECO:0000259" key="15">
    <source>
        <dbReference type="PROSITE" id="PS51352"/>
    </source>
</evidence>
<evidence type="ECO:0000256" key="13">
    <source>
        <dbReference type="ARBA" id="ARBA00077538"/>
    </source>
</evidence>
<dbReference type="EC" id="1.11.1.24" evidence="3"/>
<dbReference type="InterPro" id="IPR000866">
    <property type="entry name" value="AhpC/TSA"/>
</dbReference>
<keyword evidence="5" id="KW-0049">Antioxidant</keyword>
<keyword evidence="7" id="KW-1015">Disulfide bond</keyword>
<evidence type="ECO:0000256" key="12">
    <source>
        <dbReference type="ARBA" id="ARBA00049091"/>
    </source>
</evidence>
<evidence type="ECO:0000256" key="8">
    <source>
        <dbReference type="ARBA" id="ARBA00023242"/>
    </source>
</evidence>
<dbReference type="GO" id="GO:0034599">
    <property type="term" value="P:cellular response to oxidative stress"/>
    <property type="evidence" value="ECO:0007669"/>
    <property type="project" value="UniProtKB-ARBA"/>
</dbReference>
<feature type="compositionally biased region" description="Polar residues" evidence="14">
    <location>
        <begin position="159"/>
        <end position="176"/>
    </location>
</feature>
<gene>
    <name evidence="16" type="ORF">GYMLUDRAFT_180251</name>
</gene>
<dbReference type="InterPro" id="IPR013766">
    <property type="entry name" value="Thioredoxin_domain"/>
</dbReference>
<comment type="similarity">
    <text evidence="11">Belongs to the peroxiredoxin family. BCP/PrxQ subfamily.</text>
</comment>
<comment type="subcellular location">
    <subcellularLocation>
        <location evidence="1">Nucleus</location>
    </subcellularLocation>
</comment>
<dbReference type="HOGENOM" id="CLU_042529_14_1_1"/>
<feature type="region of interest" description="Disordered" evidence="14">
    <location>
        <begin position="157"/>
        <end position="208"/>
    </location>
</feature>
<dbReference type="AlphaFoldDB" id="A0A0D0BCU6"/>
<accession>A0A0D0BCU6</accession>
<dbReference type="EMBL" id="KN834845">
    <property type="protein sequence ID" value="KIK52311.1"/>
    <property type="molecule type" value="Genomic_DNA"/>
</dbReference>
<name>A0A0D0BCU6_9AGAR</name>
<dbReference type="Proteomes" id="UP000053593">
    <property type="component" value="Unassembled WGS sequence"/>
</dbReference>
<evidence type="ECO:0000256" key="5">
    <source>
        <dbReference type="ARBA" id="ARBA00022862"/>
    </source>
</evidence>